<dbReference type="PANTHER" id="PTHR46825:SF9">
    <property type="entry name" value="BETA-LACTAMASE-RELATED DOMAIN-CONTAINING PROTEIN"/>
    <property type="match status" value="1"/>
</dbReference>
<dbReference type="RefSeq" id="WP_169492003.1">
    <property type="nucleotide sequence ID" value="NZ_JABBGM010000001.1"/>
</dbReference>
<proteinExistence type="predicted"/>
<dbReference type="InterPro" id="IPR001466">
    <property type="entry name" value="Beta-lactam-related"/>
</dbReference>
<dbReference type="SUPFAM" id="SSF56601">
    <property type="entry name" value="beta-lactamase/transpeptidase-like"/>
    <property type="match status" value="1"/>
</dbReference>
<keyword evidence="4" id="KW-1185">Reference proteome</keyword>
<feature type="domain" description="Beta-lactamase-related" evidence="2">
    <location>
        <begin position="36"/>
        <end position="384"/>
    </location>
</feature>
<feature type="signal peptide" evidence="1">
    <location>
        <begin position="1"/>
        <end position="21"/>
    </location>
</feature>
<sequence>MRTATGLFAAMLALQPFSAQAQQVQPDIAALDPQIDGILTKWMASNHVPGLVFGIVKDGRLAYVKSEGVQDIVQKRPVTPDTLFRIASMTKAFTALSILKLRDEGRLGLDDPVDRYVPELRGWTYPTSDSPRITIRDLLTHTAGFVTDDPWGDRQTPLSQTAFTALLRAGVPFTRAPEQRHEYSNLGYAILGRVIANVTKAPYRNYVEQRLLTPLGMTASGFDVLAHPRDKRAIGYRWENEAWVQEPTMKDGAFNSMGGLEVSATDYAKWLGFLLSAWPARNDPETGPARRATVRRMAQGLNFAAVFHRYATGGDKQCPGTVSYGMGWRVIGDCDYGTVLAHGGGFPGYGSHVMVLPEYGVAFFALTNRTYSGPSQPVWDIAALLREKGVIAKRTEPVSPELASFYTSAQAVWAAGTVDPLQGRVSMNFPMDRTAANWAKVLAETKARSGPCEIAAPVQPDGAMSGTFTWPCANGKITGTLILAPTRPITLQSLKYAFEPKD</sequence>
<dbReference type="EMBL" id="JABBGM010000001">
    <property type="protein sequence ID" value="NML92800.1"/>
    <property type="molecule type" value="Genomic_DNA"/>
</dbReference>
<dbReference type="InterPro" id="IPR012338">
    <property type="entry name" value="Beta-lactam/transpept-like"/>
</dbReference>
<comment type="caution">
    <text evidence="3">The sequence shown here is derived from an EMBL/GenBank/DDBJ whole genome shotgun (WGS) entry which is preliminary data.</text>
</comment>
<dbReference type="PANTHER" id="PTHR46825">
    <property type="entry name" value="D-ALANYL-D-ALANINE-CARBOXYPEPTIDASE/ENDOPEPTIDASE AMPH"/>
    <property type="match status" value="1"/>
</dbReference>
<reference evidence="3 4" key="1">
    <citation type="submission" date="2020-04" db="EMBL/GenBank/DDBJ databases">
        <title>Novosphingobium sp. TW-4 isolated from soil.</title>
        <authorList>
            <person name="Dahal R.H."/>
            <person name="Chaudhary D.K."/>
        </authorList>
    </citation>
    <scope>NUCLEOTIDE SEQUENCE [LARGE SCALE GENOMIC DNA]</scope>
    <source>
        <strain evidence="3 4">TW-4</strain>
    </source>
</reference>
<accession>A0A7Y0BM96</accession>
<dbReference type="Proteomes" id="UP000583556">
    <property type="component" value="Unassembled WGS sequence"/>
</dbReference>
<dbReference type="Pfam" id="PF00144">
    <property type="entry name" value="Beta-lactamase"/>
    <property type="match status" value="1"/>
</dbReference>
<organism evidence="3 4">
    <name type="scientific">Novosphingobium olei</name>
    <dbReference type="NCBI Taxonomy" id="2728851"/>
    <lineage>
        <taxon>Bacteria</taxon>
        <taxon>Pseudomonadati</taxon>
        <taxon>Pseudomonadota</taxon>
        <taxon>Alphaproteobacteria</taxon>
        <taxon>Sphingomonadales</taxon>
        <taxon>Sphingomonadaceae</taxon>
        <taxon>Novosphingobium</taxon>
    </lineage>
</organism>
<dbReference type="AlphaFoldDB" id="A0A7Y0BM96"/>
<dbReference type="InterPro" id="IPR050491">
    <property type="entry name" value="AmpC-like"/>
</dbReference>
<feature type="chain" id="PRO_5031097691" evidence="1">
    <location>
        <begin position="22"/>
        <end position="502"/>
    </location>
</feature>
<gene>
    <name evidence="3" type="ORF">HHL27_03810</name>
</gene>
<dbReference type="Gene3D" id="3.40.710.10">
    <property type="entry name" value="DD-peptidase/beta-lactamase superfamily"/>
    <property type="match status" value="1"/>
</dbReference>
<evidence type="ECO:0000259" key="2">
    <source>
        <dbReference type="Pfam" id="PF00144"/>
    </source>
</evidence>
<evidence type="ECO:0000313" key="3">
    <source>
        <dbReference type="EMBL" id="NML92800.1"/>
    </source>
</evidence>
<name>A0A7Y0BM96_9SPHN</name>
<evidence type="ECO:0000313" key="4">
    <source>
        <dbReference type="Proteomes" id="UP000583556"/>
    </source>
</evidence>
<keyword evidence="1" id="KW-0732">Signal</keyword>
<protein>
    <submittedName>
        <fullName evidence="3">Beta-lactamase family protein</fullName>
    </submittedName>
</protein>
<evidence type="ECO:0000256" key="1">
    <source>
        <dbReference type="SAM" id="SignalP"/>
    </source>
</evidence>